<dbReference type="Gene3D" id="3.40.50.300">
    <property type="entry name" value="P-loop containing nucleotide triphosphate hydrolases"/>
    <property type="match status" value="1"/>
</dbReference>
<comment type="caution">
    <text evidence="1">The sequence shown here is derived from an EMBL/GenBank/DDBJ whole genome shotgun (WGS) entry which is preliminary data.</text>
</comment>
<dbReference type="EMBL" id="PCTT01000011">
    <property type="protein sequence ID" value="PIP87327.1"/>
    <property type="molecule type" value="Genomic_DNA"/>
</dbReference>
<accession>A0A2H0DYS0</accession>
<dbReference type="InterPro" id="IPR027417">
    <property type="entry name" value="P-loop_NTPase"/>
</dbReference>
<evidence type="ECO:0008006" key="3">
    <source>
        <dbReference type="Google" id="ProtNLM"/>
    </source>
</evidence>
<dbReference type="Pfam" id="PF13177">
    <property type="entry name" value="DNA_pol3_delta2"/>
    <property type="match status" value="1"/>
</dbReference>
<reference evidence="1 2" key="1">
    <citation type="submission" date="2017-09" db="EMBL/GenBank/DDBJ databases">
        <title>Depth-based differentiation of microbial function through sediment-hosted aquifers and enrichment of novel symbionts in the deep terrestrial subsurface.</title>
        <authorList>
            <person name="Probst A.J."/>
            <person name="Ladd B."/>
            <person name="Jarett J.K."/>
            <person name="Geller-Mcgrath D.E."/>
            <person name="Sieber C.M."/>
            <person name="Emerson J.B."/>
            <person name="Anantharaman K."/>
            <person name="Thomas B.C."/>
            <person name="Malmstrom R."/>
            <person name="Stieglmeier M."/>
            <person name="Klingl A."/>
            <person name="Woyke T."/>
            <person name="Ryan C.M."/>
            <person name="Banfield J.F."/>
        </authorList>
    </citation>
    <scope>NUCLEOTIDE SEQUENCE [LARGE SCALE GENOMIC DNA]</scope>
    <source>
        <strain evidence="1">CG22_combo_CG10-13_8_21_14_all_36_13</strain>
    </source>
</reference>
<dbReference type="SUPFAM" id="SSF52540">
    <property type="entry name" value="P-loop containing nucleoside triphosphate hydrolases"/>
    <property type="match status" value="1"/>
</dbReference>
<dbReference type="Proteomes" id="UP000231143">
    <property type="component" value="Unassembled WGS sequence"/>
</dbReference>
<name>A0A2H0DYS0_9BACT</name>
<proteinExistence type="predicted"/>
<evidence type="ECO:0000313" key="1">
    <source>
        <dbReference type="EMBL" id="PIP87327.1"/>
    </source>
</evidence>
<organism evidence="1 2">
    <name type="scientific">Candidatus Campbellbacteria bacterium CG22_combo_CG10-13_8_21_14_all_36_13</name>
    <dbReference type="NCBI Taxonomy" id="1974529"/>
    <lineage>
        <taxon>Bacteria</taxon>
        <taxon>Candidatus Campbelliibacteriota</taxon>
    </lineage>
</organism>
<protein>
    <recommendedName>
        <fullName evidence="3">DNA polymerase III subunit delta</fullName>
    </recommendedName>
</protein>
<dbReference type="AlphaFoldDB" id="A0A2H0DYS0"/>
<gene>
    <name evidence="1" type="ORF">COW81_00865</name>
</gene>
<sequence length="223" mass="25459">MNFMNWSKDNLHHTYICIGEPTSIVGKLVSFIENDFGVKTTGNPDVFISSYEGFGIDDARLIQSSQLQKPVMGENKFYIISFSSVTHEAQNSLLKILEEPTKDTHFFIVSHSANIFLPTLVSRAQIEFFSKPSIDEEIVKSFLSSLPNERLDFIKDIVDTKDRGSAIELLEGILQFLRKQEGYKLNAKYSKDVSSMYKYINDRGASIKMIMEYVSLVLPRFMI</sequence>
<evidence type="ECO:0000313" key="2">
    <source>
        <dbReference type="Proteomes" id="UP000231143"/>
    </source>
</evidence>